<gene>
    <name evidence="1" type="ORF">E6O75_ATG09314</name>
</gene>
<sequence>MALRTFGTLPREIRQQILKNTITPCSSNDPVSWSQAEASQESTVKQWTLTLKLVNKDMEGDMRWVQKEWMERLVREREERYRGWWGGLERFMGDHMRRAHD</sequence>
<evidence type="ECO:0000313" key="2">
    <source>
        <dbReference type="Proteomes" id="UP000298493"/>
    </source>
</evidence>
<organism evidence="1 2">
    <name type="scientific">Venturia nashicola</name>
    <dbReference type="NCBI Taxonomy" id="86259"/>
    <lineage>
        <taxon>Eukaryota</taxon>
        <taxon>Fungi</taxon>
        <taxon>Dikarya</taxon>
        <taxon>Ascomycota</taxon>
        <taxon>Pezizomycotina</taxon>
        <taxon>Dothideomycetes</taxon>
        <taxon>Pleosporomycetidae</taxon>
        <taxon>Venturiales</taxon>
        <taxon>Venturiaceae</taxon>
        <taxon>Venturia</taxon>
    </lineage>
</organism>
<dbReference type="AlphaFoldDB" id="A0A4Z1NU27"/>
<name>A0A4Z1NU27_9PEZI</name>
<keyword evidence="2" id="KW-1185">Reference proteome</keyword>
<protein>
    <submittedName>
        <fullName evidence="1">Uncharacterized protein</fullName>
    </submittedName>
</protein>
<reference evidence="1 2" key="1">
    <citation type="submission" date="2019-04" db="EMBL/GenBank/DDBJ databases">
        <title>High contiguity whole genome sequence and gene annotation resource for two Venturia nashicola isolates.</title>
        <authorList>
            <person name="Prokchorchik M."/>
            <person name="Won K."/>
            <person name="Lee Y."/>
            <person name="Choi E.D."/>
            <person name="Segonzac C."/>
            <person name="Sohn K.H."/>
        </authorList>
    </citation>
    <scope>NUCLEOTIDE SEQUENCE [LARGE SCALE GENOMIC DNA]</scope>
    <source>
        <strain evidence="1 2">PRI2</strain>
    </source>
</reference>
<evidence type="ECO:0000313" key="1">
    <source>
        <dbReference type="EMBL" id="TID14235.1"/>
    </source>
</evidence>
<comment type="caution">
    <text evidence="1">The sequence shown here is derived from an EMBL/GenBank/DDBJ whole genome shotgun (WGS) entry which is preliminary data.</text>
</comment>
<dbReference type="Proteomes" id="UP000298493">
    <property type="component" value="Unassembled WGS sequence"/>
</dbReference>
<accession>A0A4Z1NU27</accession>
<proteinExistence type="predicted"/>
<dbReference type="EMBL" id="SNSC02000023">
    <property type="protein sequence ID" value="TID14235.1"/>
    <property type="molecule type" value="Genomic_DNA"/>
</dbReference>